<protein>
    <submittedName>
        <fullName evidence="7">Transmembrane protein 14C</fullName>
    </submittedName>
</protein>
<keyword evidence="4 6" id="KW-1133">Transmembrane helix</keyword>
<evidence type="ECO:0000256" key="3">
    <source>
        <dbReference type="ARBA" id="ARBA00022692"/>
    </source>
</evidence>
<feature type="transmembrane region" description="Helical" evidence="6">
    <location>
        <begin position="6"/>
        <end position="22"/>
    </location>
</feature>
<feature type="transmembrane region" description="Helical" evidence="6">
    <location>
        <begin position="29"/>
        <end position="48"/>
    </location>
</feature>
<dbReference type="InterPro" id="IPR005349">
    <property type="entry name" value="TMEM14"/>
</dbReference>
<dbReference type="AlphaFoldDB" id="A0A5K3FLF4"/>
<accession>A0A5K3FLF4</accession>
<dbReference type="WBParaSite" id="MCU_008753-RA">
    <property type="protein sequence ID" value="MCU_008753-RA"/>
    <property type="gene ID" value="MCU_008753"/>
</dbReference>
<dbReference type="Gene3D" id="1.10.10.1740">
    <property type="entry name" value="Transmembrane protein 14-like"/>
    <property type="match status" value="1"/>
</dbReference>
<evidence type="ECO:0000256" key="5">
    <source>
        <dbReference type="ARBA" id="ARBA00023136"/>
    </source>
</evidence>
<evidence type="ECO:0000313" key="7">
    <source>
        <dbReference type="WBParaSite" id="MCU_008753-RA"/>
    </source>
</evidence>
<comment type="similarity">
    <text evidence="2">Belongs to the TMEM14 family.</text>
</comment>
<evidence type="ECO:0000256" key="1">
    <source>
        <dbReference type="ARBA" id="ARBA00004370"/>
    </source>
</evidence>
<feature type="transmembrane region" description="Helical" evidence="6">
    <location>
        <begin position="54"/>
        <end position="73"/>
    </location>
</feature>
<comment type="subcellular location">
    <subcellularLocation>
        <location evidence="1">Membrane</location>
    </subcellularLocation>
</comment>
<dbReference type="PANTHER" id="PTHR12668:SF43">
    <property type="entry name" value="TRANSMEMBRANE PROTEIN 14 HOMOLOG"/>
    <property type="match status" value="1"/>
</dbReference>
<keyword evidence="3 6" id="KW-0812">Transmembrane</keyword>
<evidence type="ECO:0000256" key="2">
    <source>
        <dbReference type="ARBA" id="ARBA00007590"/>
    </source>
</evidence>
<dbReference type="GO" id="GO:0016020">
    <property type="term" value="C:membrane"/>
    <property type="evidence" value="ECO:0007669"/>
    <property type="project" value="UniProtKB-SubCell"/>
</dbReference>
<sequence length="88" mass="9292">MFDQLSLGYALFIILGGVYGYYKAGSLPSLVSGVAFGVILLIGSYKLGQNPGDANCLLGGSALLALIMAVRYYNTRKLMPAGIVCVLR</sequence>
<dbReference type="InterPro" id="IPR044890">
    <property type="entry name" value="TMEM14_sf"/>
</dbReference>
<keyword evidence="5 6" id="KW-0472">Membrane</keyword>
<evidence type="ECO:0000256" key="6">
    <source>
        <dbReference type="SAM" id="Phobius"/>
    </source>
</evidence>
<reference evidence="7" key="1">
    <citation type="submission" date="2019-11" db="UniProtKB">
        <authorList>
            <consortium name="WormBaseParasite"/>
        </authorList>
    </citation>
    <scope>IDENTIFICATION</scope>
</reference>
<organism evidence="7">
    <name type="scientific">Mesocestoides corti</name>
    <name type="common">Flatworm</name>
    <dbReference type="NCBI Taxonomy" id="53468"/>
    <lineage>
        <taxon>Eukaryota</taxon>
        <taxon>Metazoa</taxon>
        <taxon>Spiralia</taxon>
        <taxon>Lophotrochozoa</taxon>
        <taxon>Platyhelminthes</taxon>
        <taxon>Cestoda</taxon>
        <taxon>Eucestoda</taxon>
        <taxon>Cyclophyllidea</taxon>
        <taxon>Mesocestoididae</taxon>
        <taxon>Mesocestoides</taxon>
    </lineage>
</organism>
<dbReference type="Pfam" id="PF03647">
    <property type="entry name" value="Tmemb_14"/>
    <property type="match status" value="1"/>
</dbReference>
<name>A0A5K3FLF4_MESCO</name>
<evidence type="ECO:0000256" key="4">
    <source>
        <dbReference type="ARBA" id="ARBA00022989"/>
    </source>
</evidence>
<proteinExistence type="inferred from homology"/>
<dbReference type="PANTHER" id="PTHR12668">
    <property type="entry name" value="TRANSMEMBRANE PROTEIN 14, 15"/>
    <property type="match status" value="1"/>
</dbReference>